<dbReference type="PANTHER" id="PTHR46482">
    <property type="entry name" value="5'-ADENYLYLSULFATE REDUCTASE 3, CHLOROPLASTIC"/>
    <property type="match status" value="1"/>
</dbReference>
<evidence type="ECO:0000256" key="4">
    <source>
        <dbReference type="ARBA" id="ARBA00023002"/>
    </source>
</evidence>
<dbReference type="Proteomes" id="UP000520814">
    <property type="component" value="Unassembled WGS sequence"/>
</dbReference>
<dbReference type="NCBIfam" id="TIGR02055">
    <property type="entry name" value="APS_reductase"/>
    <property type="match status" value="1"/>
</dbReference>
<evidence type="ECO:0000256" key="9">
    <source>
        <dbReference type="ARBA" id="ARBA00024386"/>
    </source>
</evidence>
<dbReference type="Pfam" id="PF01507">
    <property type="entry name" value="PAPS_reduct"/>
    <property type="match status" value="1"/>
</dbReference>
<feature type="binding site" evidence="14">
    <location>
        <position position="197"/>
    </location>
    <ligand>
        <name>[4Fe-4S] cluster</name>
        <dbReference type="ChEBI" id="CHEBI:49883"/>
    </ligand>
</feature>
<feature type="binding site" evidence="14">
    <location>
        <position position="114"/>
    </location>
    <ligand>
        <name>[4Fe-4S] cluster</name>
        <dbReference type="ChEBI" id="CHEBI:49883"/>
    </ligand>
</feature>
<dbReference type="RefSeq" id="WP_184193167.1">
    <property type="nucleotide sequence ID" value="NZ_JACHGW010000001.1"/>
</dbReference>
<evidence type="ECO:0000313" key="17">
    <source>
        <dbReference type="Proteomes" id="UP000520814"/>
    </source>
</evidence>
<dbReference type="InterPro" id="IPR014729">
    <property type="entry name" value="Rossmann-like_a/b/a_fold"/>
</dbReference>
<evidence type="ECO:0000256" key="7">
    <source>
        <dbReference type="ARBA" id="ARBA00024298"/>
    </source>
</evidence>
<protein>
    <recommendedName>
        <fullName evidence="10 14">Adenosine 5'-phosphosulfate reductase</fullName>
        <shortName evidence="14">APS reductase</shortName>
        <ecNumber evidence="9 14">1.8.4.10</ecNumber>
    </recommendedName>
    <alternativeName>
        <fullName evidence="12 14">5'-adenylylsulfate reductase</fullName>
    </alternativeName>
    <alternativeName>
        <fullName evidence="11 14">Thioredoxin-dependent 5'-adenylylsulfate reductase</fullName>
    </alternativeName>
</protein>
<dbReference type="CDD" id="cd23945">
    <property type="entry name" value="PAPS_reductase"/>
    <property type="match status" value="1"/>
</dbReference>
<evidence type="ECO:0000256" key="8">
    <source>
        <dbReference type="ARBA" id="ARBA00024327"/>
    </source>
</evidence>
<dbReference type="Gene3D" id="3.40.50.620">
    <property type="entry name" value="HUPs"/>
    <property type="match status" value="1"/>
</dbReference>
<dbReference type="InterPro" id="IPR011798">
    <property type="entry name" value="APS_reductase"/>
</dbReference>
<dbReference type="GO" id="GO:0004604">
    <property type="term" value="F:phosphoadenylyl-sulfate reductase (thioredoxin) activity"/>
    <property type="evidence" value="ECO:0007669"/>
    <property type="project" value="UniProtKB-UniRule"/>
</dbReference>
<comment type="caution">
    <text evidence="16">The sequence shown here is derived from an EMBL/GenBank/DDBJ whole genome shotgun (WGS) entry which is preliminary data.</text>
</comment>
<comment type="cofactor">
    <cofactor evidence="14">
        <name>[4Fe-4S] cluster</name>
        <dbReference type="ChEBI" id="CHEBI:49883"/>
    </cofactor>
    <text evidence="14">Binds 1 [4Fe-4S] cluster per subunit.</text>
</comment>
<dbReference type="AlphaFoldDB" id="A0A7W9SNU3"/>
<dbReference type="InterPro" id="IPR002500">
    <property type="entry name" value="PAPS_reduct_dom"/>
</dbReference>
<dbReference type="GO" id="GO:0019344">
    <property type="term" value="P:cysteine biosynthetic process"/>
    <property type="evidence" value="ECO:0007669"/>
    <property type="project" value="InterPro"/>
</dbReference>
<gene>
    <name evidence="14" type="primary">cysH</name>
    <name evidence="16" type="ORF">HNQ39_001331</name>
</gene>
<evidence type="ECO:0000256" key="12">
    <source>
        <dbReference type="ARBA" id="ARBA00032041"/>
    </source>
</evidence>
<dbReference type="PANTHER" id="PTHR46482:SF9">
    <property type="entry name" value="5'-ADENYLYLSULFATE REDUCTASE 1, CHLOROPLASTIC"/>
    <property type="match status" value="1"/>
</dbReference>
<organism evidence="16 17">
    <name type="scientific">Armatimonas rosea</name>
    <dbReference type="NCBI Taxonomy" id="685828"/>
    <lineage>
        <taxon>Bacteria</taxon>
        <taxon>Bacillati</taxon>
        <taxon>Armatimonadota</taxon>
        <taxon>Armatimonadia</taxon>
        <taxon>Armatimonadales</taxon>
        <taxon>Armatimonadaceae</taxon>
        <taxon>Armatimonas</taxon>
    </lineage>
</organism>
<reference evidence="16 17" key="1">
    <citation type="submission" date="2020-08" db="EMBL/GenBank/DDBJ databases">
        <title>Genomic Encyclopedia of Type Strains, Phase IV (KMG-IV): sequencing the most valuable type-strain genomes for metagenomic binning, comparative biology and taxonomic classification.</title>
        <authorList>
            <person name="Goeker M."/>
        </authorList>
    </citation>
    <scope>NUCLEOTIDE SEQUENCE [LARGE SCALE GENOMIC DNA]</scope>
    <source>
        <strain evidence="16 17">DSM 23562</strain>
    </source>
</reference>
<dbReference type="GO" id="GO:0043866">
    <property type="term" value="F:adenylyl-sulfate reductase (thioredoxin) activity"/>
    <property type="evidence" value="ECO:0007669"/>
    <property type="project" value="UniProtKB-EC"/>
</dbReference>
<dbReference type="PIRSF" id="PIRSF000857">
    <property type="entry name" value="PAPS_reductase"/>
    <property type="match status" value="1"/>
</dbReference>
<comment type="function">
    <text evidence="7 14">Catalyzes the formation of sulfite from adenosine 5'-phosphosulfate (APS) using thioredoxin as an electron donor.</text>
</comment>
<evidence type="ECO:0000256" key="13">
    <source>
        <dbReference type="ARBA" id="ARBA00048441"/>
    </source>
</evidence>
<sequence length="229" mass="25792">MSDHRVDGESLDAAALLTEAVGHFGDGLKLACSFGAEDVVLLDLIAQNKLPISVFVLDTGRLHQETYDLWEQLNQRYGIKIVAYTPQTEPLQQLLQLKGPGSFYHSIENRRECCHLRKVEPLSRALADAAGWITGQRREQSVTRASLPKWETDATHGGIAKLNPLADWTEAQVWDYIKAHRVPYNKLHDQGFPSIGCAPCTRAIEPGEDLRAGRWWWENPEQKECGLHK</sequence>
<keyword evidence="4 14" id="KW-0560">Oxidoreductase</keyword>
<evidence type="ECO:0000256" key="5">
    <source>
        <dbReference type="ARBA" id="ARBA00023004"/>
    </source>
</evidence>
<accession>A0A7W9SNU3</accession>
<evidence type="ECO:0000256" key="2">
    <source>
        <dbReference type="ARBA" id="ARBA00022490"/>
    </source>
</evidence>
<evidence type="ECO:0000256" key="1">
    <source>
        <dbReference type="ARBA" id="ARBA00009732"/>
    </source>
</evidence>
<comment type="similarity">
    <text evidence="1 14">Belongs to the PAPS reductase family. CysH subfamily.</text>
</comment>
<dbReference type="GO" id="GO:0051539">
    <property type="term" value="F:4 iron, 4 sulfur cluster binding"/>
    <property type="evidence" value="ECO:0007669"/>
    <property type="project" value="UniProtKB-UniRule"/>
</dbReference>
<evidence type="ECO:0000256" key="11">
    <source>
        <dbReference type="ARBA" id="ARBA00030894"/>
    </source>
</evidence>
<feature type="active site" description="Nucleophile; cysteine thiosulfonate intermediate" evidence="14">
    <location>
        <position position="225"/>
    </location>
</feature>
<dbReference type="InterPro" id="IPR004511">
    <property type="entry name" value="PAPS/APS_Rdtase"/>
</dbReference>
<evidence type="ECO:0000256" key="14">
    <source>
        <dbReference type="HAMAP-Rule" id="MF_00063"/>
    </source>
</evidence>
<dbReference type="NCBIfam" id="TIGR00434">
    <property type="entry name" value="cysH"/>
    <property type="match status" value="1"/>
</dbReference>
<keyword evidence="3 14" id="KW-0479">Metal-binding</keyword>
<keyword evidence="2 14" id="KW-0963">Cytoplasm</keyword>
<dbReference type="NCBIfam" id="NF002537">
    <property type="entry name" value="PRK02090.1"/>
    <property type="match status" value="1"/>
</dbReference>
<comment type="pathway">
    <text evidence="8 14">Sulfur metabolism; hydrogen sulfide biosynthesis; sulfite from sulfate.</text>
</comment>
<evidence type="ECO:0000256" key="6">
    <source>
        <dbReference type="ARBA" id="ARBA00023014"/>
    </source>
</evidence>
<dbReference type="EC" id="1.8.4.10" evidence="9 14"/>
<feature type="binding site" evidence="14">
    <location>
        <position position="200"/>
    </location>
    <ligand>
        <name>[4Fe-4S] cluster</name>
        <dbReference type="ChEBI" id="CHEBI:49883"/>
    </ligand>
</feature>
<feature type="binding site" evidence="14">
    <location>
        <position position="113"/>
    </location>
    <ligand>
        <name>[4Fe-4S] cluster</name>
        <dbReference type="ChEBI" id="CHEBI:49883"/>
    </ligand>
</feature>
<dbReference type="HAMAP" id="MF_00063">
    <property type="entry name" value="CysH"/>
    <property type="match status" value="1"/>
</dbReference>
<evidence type="ECO:0000256" key="3">
    <source>
        <dbReference type="ARBA" id="ARBA00022723"/>
    </source>
</evidence>
<dbReference type="SUPFAM" id="SSF52402">
    <property type="entry name" value="Adenine nucleotide alpha hydrolases-like"/>
    <property type="match status" value="1"/>
</dbReference>
<evidence type="ECO:0000313" key="16">
    <source>
        <dbReference type="EMBL" id="MBB6049569.1"/>
    </source>
</evidence>
<keyword evidence="6 14" id="KW-0411">Iron-sulfur</keyword>
<proteinExistence type="inferred from homology"/>
<keyword evidence="5 14" id="KW-0408">Iron</keyword>
<evidence type="ECO:0000259" key="15">
    <source>
        <dbReference type="Pfam" id="PF01507"/>
    </source>
</evidence>
<keyword evidence="17" id="KW-1185">Reference proteome</keyword>
<dbReference type="GO" id="GO:0070814">
    <property type="term" value="P:hydrogen sulfide biosynthetic process"/>
    <property type="evidence" value="ECO:0007669"/>
    <property type="project" value="UniProtKB-UniRule"/>
</dbReference>
<comment type="catalytic activity">
    <reaction evidence="13 14">
        <text>[thioredoxin]-disulfide + sulfite + AMP + 2 H(+) = adenosine 5'-phosphosulfate + [thioredoxin]-dithiol</text>
        <dbReference type="Rhea" id="RHEA:21976"/>
        <dbReference type="Rhea" id="RHEA-COMP:10698"/>
        <dbReference type="Rhea" id="RHEA-COMP:10700"/>
        <dbReference type="ChEBI" id="CHEBI:15378"/>
        <dbReference type="ChEBI" id="CHEBI:17359"/>
        <dbReference type="ChEBI" id="CHEBI:29950"/>
        <dbReference type="ChEBI" id="CHEBI:50058"/>
        <dbReference type="ChEBI" id="CHEBI:58243"/>
        <dbReference type="ChEBI" id="CHEBI:456215"/>
        <dbReference type="EC" id="1.8.4.10"/>
    </reaction>
</comment>
<dbReference type="EMBL" id="JACHGW010000001">
    <property type="protein sequence ID" value="MBB6049569.1"/>
    <property type="molecule type" value="Genomic_DNA"/>
</dbReference>
<dbReference type="GO" id="GO:0005737">
    <property type="term" value="C:cytoplasm"/>
    <property type="evidence" value="ECO:0007669"/>
    <property type="project" value="UniProtKB-SubCell"/>
</dbReference>
<dbReference type="GO" id="GO:0019379">
    <property type="term" value="P:sulfate assimilation, phosphoadenylyl sulfate reduction by phosphoadenylyl-sulfate reductase (thioredoxin)"/>
    <property type="evidence" value="ECO:0007669"/>
    <property type="project" value="UniProtKB-UniRule"/>
</dbReference>
<dbReference type="GO" id="GO:0046872">
    <property type="term" value="F:metal ion binding"/>
    <property type="evidence" value="ECO:0007669"/>
    <property type="project" value="UniProtKB-KW"/>
</dbReference>
<evidence type="ECO:0000256" key="10">
    <source>
        <dbReference type="ARBA" id="ARBA00029514"/>
    </source>
</evidence>
<name>A0A7W9SNU3_ARMRO</name>
<comment type="subcellular location">
    <subcellularLocation>
        <location evidence="14">Cytoplasm</location>
    </subcellularLocation>
</comment>
<feature type="domain" description="Phosphoadenosine phosphosulphate reductase" evidence="15">
    <location>
        <begin position="30"/>
        <end position="203"/>
    </location>
</feature>